<reference evidence="9" key="3">
    <citation type="submission" date="2015-02" db="UniProtKB">
        <authorList>
            <consortium name="EnsemblProtists"/>
        </authorList>
    </citation>
    <scope>IDENTIFICATION</scope>
    <source>
        <strain evidence="9">DAOM BR144</strain>
    </source>
</reference>
<feature type="compositionally biased region" description="Basic and acidic residues" evidence="7">
    <location>
        <begin position="42"/>
        <end position="56"/>
    </location>
</feature>
<keyword evidence="6" id="KW-0206">Cytoskeleton</keyword>
<reference evidence="10" key="1">
    <citation type="journal article" date="2010" name="Genome Biol.">
        <title>Genome sequence of the necrotrophic plant pathogen Pythium ultimum reveals original pathogenicity mechanisms and effector repertoire.</title>
        <authorList>
            <person name="Levesque C.A."/>
            <person name="Brouwer H."/>
            <person name="Cano L."/>
            <person name="Hamilton J.P."/>
            <person name="Holt C."/>
            <person name="Huitema E."/>
            <person name="Raffaele S."/>
            <person name="Robideau G.P."/>
            <person name="Thines M."/>
            <person name="Win J."/>
            <person name="Zerillo M.M."/>
            <person name="Beakes G.W."/>
            <person name="Boore J.L."/>
            <person name="Busam D."/>
            <person name="Dumas B."/>
            <person name="Ferriera S."/>
            <person name="Fuerstenberg S.I."/>
            <person name="Gachon C.M."/>
            <person name="Gaulin E."/>
            <person name="Govers F."/>
            <person name="Grenville-Briggs L."/>
            <person name="Horner N."/>
            <person name="Hostetler J."/>
            <person name="Jiang R.H."/>
            <person name="Johnson J."/>
            <person name="Krajaejun T."/>
            <person name="Lin H."/>
            <person name="Meijer H.J."/>
            <person name="Moore B."/>
            <person name="Morris P."/>
            <person name="Phuntmart V."/>
            <person name="Puiu D."/>
            <person name="Shetty J."/>
            <person name="Stajich J.E."/>
            <person name="Tripathy S."/>
            <person name="Wawra S."/>
            <person name="van West P."/>
            <person name="Whitty B.R."/>
            <person name="Coutinho P.M."/>
            <person name="Henrissat B."/>
            <person name="Martin F."/>
            <person name="Thomas P.D."/>
            <person name="Tyler B.M."/>
            <person name="De Vries R.P."/>
            <person name="Kamoun S."/>
            <person name="Yandell M."/>
            <person name="Tisserat N."/>
            <person name="Buell C.R."/>
        </authorList>
    </citation>
    <scope>NUCLEOTIDE SEQUENCE</scope>
    <source>
        <strain evidence="10">DAOM:BR144</strain>
    </source>
</reference>
<dbReference type="PANTHER" id="PTHR18916:SF6">
    <property type="entry name" value="DYNACTIN SUBUNIT 1"/>
    <property type="match status" value="1"/>
</dbReference>
<dbReference type="HOGENOM" id="CLU_287229_0_0_1"/>
<dbReference type="InParanoid" id="K3X9G2"/>
<feature type="compositionally biased region" description="Basic and acidic residues" evidence="7">
    <location>
        <begin position="771"/>
        <end position="781"/>
    </location>
</feature>
<keyword evidence="3" id="KW-0493">Microtubule</keyword>
<evidence type="ECO:0000256" key="5">
    <source>
        <dbReference type="ARBA" id="ARBA00023054"/>
    </source>
</evidence>
<feature type="compositionally biased region" description="Acidic residues" evidence="7">
    <location>
        <begin position="57"/>
        <end position="89"/>
    </location>
</feature>
<organism evidence="9 10">
    <name type="scientific">Globisporangium ultimum (strain ATCC 200006 / CBS 805.95 / DAOM BR144)</name>
    <name type="common">Pythium ultimum</name>
    <dbReference type="NCBI Taxonomy" id="431595"/>
    <lineage>
        <taxon>Eukaryota</taxon>
        <taxon>Sar</taxon>
        <taxon>Stramenopiles</taxon>
        <taxon>Oomycota</taxon>
        <taxon>Peronosporomycetes</taxon>
        <taxon>Pythiales</taxon>
        <taxon>Pythiaceae</taxon>
        <taxon>Globisporangium</taxon>
    </lineage>
</organism>
<feature type="compositionally biased region" description="Polar residues" evidence="7">
    <location>
        <begin position="124"/>
        <end position="158"/>
    </location>
</feature>
<dbReference type="SUPFAM" id="SSF74924">
    <property type="entry name" value="Cap-Gly domain"/>
    <property type="match status" value="1"/>
</dbReference>
<evidence type="ECO:0000256" key="1">
    <source>
        <dbReference type="ARBA" id="ARBA00004186"/>
    </source>
</evidence>
<keyword evidence="4" id="KW-0243">Dynein</keyword>
<dbReference type="EnsemblProtists" id="PYU1_T013861">
    <property type="protein sequence ID" value="PYU1_T013861"/>
    <property type="gene ID" value="PYU1_G013832"/>
</dbReference>
<feature type="region of interest" description="Disordered" evidence="7">
    <location>
        <begin position="1"/>
        <end position="97"/>
    </location>
</feature>
<dbReference type="PROSITE" id="PS00845">
    <property type="entry name" value="CAP_GLY_1"/>
    <property type="match status" value="1"/>
</dbReference>
<dbReference type="Proteomes" id="UP000019132">
    <property type="component" value="Unassembled WGS sequence"/>
</dbReference>
<dbReference type="InterPro" id="IPR036859">
    <property type="entry name" value="CAP-Gly_dom_sf"/>
</dbReference>
<sequence>MLHGGESVNPTVDAFADAVKEKDAADTHARSDSTGPLEMSDLEPHEDEHASEKQEDVDSGCGGDDDDVYVFVDEENDDVEEEEENEDELKEQFYRQQQQEQDVNQFLADKLCFLASGDIQQRQQNHTTRHAASTSELDVNELEAQTQQKVESQDASESATHDRKSSHLETAGASTQEEPRQKAHRRRPSNALLPDGILHLWIFQARQVAFRQHFESMYVRHGLHLRCYLAWKREYLSDIYESNRNVGGNMNNPLWRFKDDHERNFIRGHFSIPLGCHSSPASLPANTELIIEVVCGILVVASARVSLLEFFEDRSSRSSAEDDSGDSVNGMTPQWFPLLGENAGLLELLLEFVPADSFEDNGSENEEIPFDYDANACYNDTSNNSNLDETIRLEDAEPEVQDPSEPNAFEKEYQELEQRALTRNTRLEHSELHEKCTDKWKNVKSDDDSASCSVVVSNNGKTTMYIPKQCRPQHEQQRSNEFQMQTGDNETKMIVAHETGSEMKQLELTPSQEVMIDEQVLDLYRFGISCEDADQHGMPQTSSSISHVSKFPYDYLEHASMYSRKASTCATDILHYNELIQELEASLQAAAARENAEGYRSFMSSSNARKAVKADGVLRHAAHTSIPNPMTAAMGMIPTKSAMKKNSSFGVFGGSYHSNNDPFASEKSSIREAPSKGVVLFDMNSIPERHRNGLERCFSEEGSAMKSDQHKERRRSLPINSLTSKTAQPRKASNSRGQNRTFAIEESKDEPDPAFDAMLRRKRRSSLHSLTDLESRSRELSRNNSNRQLEHSEQNRSSSDSSSSRHSNQTSTRSQRRTSTSNSVINLGGAVLGVGKFINVGSVPGVVRYIGPTNFATGTWIGIELCEKKGKNNGTVKGTQYFTCAPDHGVFIRANRLDVTHQ</sequence>
<dbReference type="AlphaFoldDB" id="K3X9G2"/>
<dbReference type="InterPro" id="IPR000938">
    <property type="entry name" value="CAP-Gly_domain"/>
</dbReference>
<evidence type="ECO:0000256" key="7">
    <source>
        <dbReference type="SAM" id="MobiDB-lite"/>
    </source>
</evidence>
<feature type="compositionally biased region" description="Basic and acidic residues" evidence="7">
    <location>
        <begin position="18"/>
        <end position="31"/>
    </location>
</feature>
<accession>K3X9G2</accession>
<feature type="region of interest" description="Disordered" evidence="7">
    <location>
        <begin position="702"/>
        <end position="821"/>
    </location>
</feature>
<dbReference type="SMART" id="SM01052">
    <property type="entry name" value="CAP_GLY"/>
    <property type="match status" value="1"/>
</dbReference>
<keyword evidence="10" id="KW-1185">Reference proteome</keyword>
<protein>
    <recommendedName>
        <fullName evidence="8">CAP-Gly domain-containing protein</fullName>
    </recommendedName>
</protein>
<dbReference type="GO" id="GO:0005874">
    <property type="term" value="C:microtubule"/>
    <property type="evidence" value="ECO:0007669"/>
    <property type="project" value="UniProtKB-KW"/>
</dbReference>
<comment type="subcellular location">
    <subcellularLocation>
        <location evidence="1">Cytoplasm</location>
        <location evidence="1">Cytoskeleton</location>
        <location evidence="1">Spindle</location>
    </subcellularLocation>
</comment>
<feature type="domain" description="CAP-Gly" evidence="8">
    <location>
        <begin position="851"/>
        <end position="893"/>
    </location>
</feature>
<evidence type="ECO:0000256" key="2">
    <source>
        <dbReference type="ARBA" id="ARBA00022490"/>
    </source>
</evidence>
<dbReference type="EMBL" id="GL376595">
    <property type="status" value="NOT_ANNOTATED_CDS"/>
    <property type="molecule type" value="Genomic_DNA"/>
</dbReference>
<keyword evidence="2" id="KW-0963">Cytoplasm</keyword>
<dbReference type="Pfam" id="PF01302">
    <property type="entry name" value="CAP_GLY"/>
    <property type="match status" value="1"/>
</dbReference>
<evidence type="ECO:0000256" key="6">
    <source>
        <dbReference type="ARBA" id="ARBA00023212"/>
    </source>
</evidence>
<proteinExistence type="predicted"/>
<evidence type="ECO:0000313" key="10">
    <source>
        <dbReference type="Proteomes" id="UP000019132"/>
    </source>
</evidence>
<dbReference type="GO" id="GO:0005819">
    <property type="term" value="C:spindle"/>
    <property type="evidence" value="ECO:0007669"/>
    <property type="project" value="UniProtKB-SubCell"/>
</dbReference>
<dbReference type="Gene3D" id="2.30.30.190">
    <property type="entry name" value="CAP Gly-rich-like domain"/>
    <property type="match status" value="1"/>
</dbReference>
<dbReference type="VEuPathDB" id="FungiDB:PYU1_G013832"/>
<evidence type="ECO:0000256" key="3">
    <source>
        <dbReference type="ARBA" id="ARBA00022701"/>
    </source>
</evidence>
<dbReference type="GO" id="GO:0030286">
    <property type="term" value="C:dynein complex"/>
    <property type="evidence" value="ECO:0007669"/>
    <property type="project" value="UniProtKB-KW"/>
</dbReference>
<evidence type="ECO:0000256" key="4">
    <source>
        <dbReference type="ARBA" id="ARBA00023017"/>
    </source>
</evidence>
<dbReference type="PROSITE" id="PS50245">
    <property type="entry name" value="CAP_GLY_2"/>
    <property type="match status" value="1"/>
</dbReference>
<dbReference type="PANTHER" id="PTHR18916">
    <property type="entry name" value="DYNACTIN 1-RELATED MICROTUBULE-BINDING"/>
    <property type="match status" value="1"/>
</dbReference>
<evidence type="ECO:0000313" key="9">
    <source>
        <dbReference type="EnsemblProtists" id="PYU1_T013861"/>
    </source>
</evidence>
<feature type="compositionally biased region" description="Low complexity" evidence="7">
    <location>
        <begin position="795"/>
        <end position="821"/>
    </location>
</feature>
<dbReference type="eggNOG" id="KOG0241">
    <property type="taxonomic scope" value="Eukaryota"/>
</dbReference>
<reference evidence="10" key="2">
    <citation type="submission" date="2010-04" db="EMBL/GenBank/DDBJ databases">
        <authorList>
            <person name="Buell R."/>
            <person name="Hamilton J."/>
            <person name="Hostetler J."/>
        </authorList>
    </citation>
    <scope>NUCLEOTIDE SEQUENCE [LARGE SCALE GENOMIC DNA]</scope>
    <source>
        <strain evidence="10">DAOM:BR144</strain>
    </source>
</reference>
<keyword evidence="5" id="KW-0175">Coiled coil</keyword>
<dbReference type="STRING" id="431595.K3X9G2"/>
<name>K3X9G2_GLOUD</name>
<feature type="compositionally biased region" description="Polar residues" evidence="7">
    <location>
        <begin position="718"/>
        <end position="741"/>
    </location>
</feature>
<evidence type="ECO:0000259" key="8">
    <source>
        <dbReference type="PROSITE" id="PS50245"/>
    </source>
</evidence>
<feature type="region of interest" description="Disordered" evidence="7">
    <location>
        <begin position="124"/>
        <end position="187"/>
    </location>
</feature>